<reference evidence="2" key="1">
    <citation type="submission" date="2021-02" db="EMBL/GenBank/DDBJ databases">
        <authorList>
            <person name="Nowell W R."/>
        </authorList>
    </citation>
    <scope>NUCLEOTIDE SEQUENCE</scope>
</reference>
<comment type="caution">
    <text evidence="2">The sequence shown here is derived from an EMBL/GenBank/DDBJ whole genome shotgun (WGS) entry which is preliminary data.</text>
</comment>
<protein>
    <recommendedName>
        <fullName evidence="5">AIG1-type G domain-containing protein</fullName>
    </recommendedName>
</protein>
<sequence length="361" mass="42089">MSLKAGTRDPQFSSFFVADKQLVLNIIDTPGLFERGNKSGDLRDNNTIMDAIAACINNEITKLHMVCFCVAVCNGINQEDIDSIIALKNFLGETVTENACLIITHCESDDQQQQEKWRQELLDDKDFGTILPCLKKGIFFSGSLKREDVNRGYRESVMNQFETIIKYRETLLELFIEEKNPFLITETKISEIREWQQRRQNTVDEAERKLENLKNEKQEEINRLQSESTKKQEEINKLQSEFTKKQEEVSKFQCESTKKQEEINRFQSESAKKQEEINRIRSETTKKQEEVNKFQSESTKKQEEINRLQSESTKKQEEIDRLQSESKRKEDKISELQSESKNKQKEIDELKKKSGGGCTIL</sequence>
<gene>
    <name evidence="3" type="ORF">OKA104_LOCUS22790</name>
    <name evidence="2" type="ORF">VCS650_LOCUS38453</name>
</gene>
<evidence type="ECO:0000313" key="2">
    <source>
        <dbReference type="EMBL" id="CAF1433573.1"/>
    </source>
</evidence>
<name>A0A815N3E5_9BILA</name>
<evidence type="ECO:0000256" key="1">
    <source>
        <dbReference type="SAM" id="MobiDB-lite"/>
    </source>
</evidence>
<accession>A0A815N3E5</accession>
<dbReference type="EMBL" id="CAJNON010001145">
    <property type="protein sequence ID" value="CAF1433573.1"/>
    <property type="molecule type" value="Genomic_DNA"/>
</dbReference>
<dbReference type="Proteomes" id="UP000663881">
    <property type="component" value="Unassembled WGS sequence"/>
</dbReference>
<feature type="compositionally biased region" description="Basic and acidic residues" evidence="1">
    <location>
        <begin position="262"/>
        <end position="352"/>
    </location>
</feature>
<dbReference type="Gene3D" id="3.40.50.300">
    <property type="entry name" value="P-loop containing nucleotide triphosphate hydrolases"/>
    <property type="match status" value="1"/>
</dbReference>
<dbReference type="InterPro" id="IPR027417">
    <property type="entry name" value="P-loop_NTPase"/>
</dbReference>
<evidence type="ECO:0000313" key="3">
    <source>
        <dbReference type="EMBL" id="CAF3874448.1"/>
    </source>
</evidence>
<dbReference type="CDD" id="cd00882">
    <property type="entry name" value="Ras_like_GTPase"/>
    <property type="match status" value="1"/>
</dbReference>
<dbReference type="OrthoDB" id="10255522at2759"/>
<dbReference type="EMBL" id="CAJOAY010001686">
    <property type="protein sequence ID" value="CAF3874448.1"/>
    <property type="molecule type" value="Genomic_DNA"/>
</dbReference>
<dbReference type="AlphaFoldDB" id="A0A815N3E5"/>
<proteinExistence type="predicted"/>
<evidence type="ECO:0008006" key="5">
    <source>
        <dbReference type="Google" id="ProtNLM"/>
    </source>
</evidence>
<feature type="region of interest" description="Disordered" evidence="1">
    <location>
        <begin position="262"/>
        <end position="361"/>
    </location>
</feature>
<evidence type="ECO:0000313" key="4">
    <source>
        <dbReference type="Proteomes" id="UP000663891"/>
    </source>
</evidence>
<dbReference type="Proteomes" id="UP000663891">
    <property type="component" value="Unassembled WGS sequence"/>
</dbReference>
<dbReference type="Gene3D" id="1.10.287.1490">
    <property type="match status" value="1"/>
</dbReference>
<organism evidence="2 4">
    <name type="scientific">Adineta steineri</name>
    <dbReference type="NCBI Taxonomy" id="433720"/>
    <lineage>
        <taxon>Eukaryota</taxon>
        <taxon>Metazoa</taxon>
        <taxon>Spiralia</taxon>
        <taxon>Gnathifera</taxon>
        <taxon>Rotifera</taxon>
        <taxon>Eurotatoria</taxon>
        <taxon>Bdelloidea</taxon>
        <taxon>Adinetida</taxon>
        <taxon>Adinetidae</taxon>
        <taxon>Adineta</taxon>
    </lineage>
</organism>
<dbReference type="SUPFAM" id="SSF52540">
    <property type="entry name" value="P-loop containing nucleoside triphosphate hydrolases"/>
    <property type="match status" value="1"/>
</dbReference>